<dbReference type="GO" id="GO:0003677">
    <property type="term" value="F:DNA binding"/>
    <property type="evidence" value="ECO:0007669"/>
    <property type="project" value="UniProtKB-KW"/>
</dbReference>
<dbReference type="SUPFAM" id="SSF47413">
    <property type="entry name" value="lambda repressor-like DNA-binding domains"/>
    <property type="match status" value="1"/>
</dbReference>
<organism evidence="5 6">
    <name type="scientific">Pseudaquabacterium rugosum</name>
    <dbReference type="NCBI Taxonomy" id="2984194"/>
    <lineage>
        <taxon>Bacteria</taxon>
        <taxon>Pseudomonadati</taxon>
        <taxon>Pseudomonadota</taxon>
        <taxon>Betaproteobacteria</taxon>
        <taxon>Burkholderiales</taxon>
        <taxon>Sphaerotilaceae</taxon>
        <taxon>Pseudaquabacterium</taxon>
    </lineage>
</organism>
<evidence type="ECO:0000256" key="2">
    <source>
        <dbReference type="ARBA" id="ARBA00023125"/>
    </source>
</evidence>
<evidence type="ECO:0000256" key="1">
    <source>
        <dbReference type="ARBA" id="ARBA00023015"/>
    </source>
</evidence>
<dbReference type="PANTHER" id="PTHR30146">
    <property type="entry name" value="LACI-RELATED TRANSCRIPTIONAL REPRESSOR"/>
    <property type="match status" value="1"/>
</dbReference>
<reference evidence="5 6" key="1">
    <citation type="submission" date="2024-04" db="EMBL/GenBank/DDBJ databases">
        <title>Novel species of the genus Ideonella isolated from streams.</title>
        <authorList>
            <person name="Lu H."/>
        </authorList>
    </citation>
    <scope>NUCLEOTIDE SEQUENCE [LARGE SCALE GENOMIC DNA]</scope>
    <source>
        <strain evidence="5 6">BYS139W</strain>
    </source>
</reference>
<keyword evidence="3" id="KW-0804">Transcription</keyword>
<dbReference type="InterPro" id="IPR025997">
    <property type="entry name" value="SBP_2_dom"/>
</dbReference>
<keyword evidence="6" id="KW-1185">Reference proteome</keyword>
<dbReference type="Gene3D" id="1.10.260.40">
    <property type="entry name" value="lambda repressor-like DNA-binding domains"/>
    <property type="match status" value="1"/>
</dbReference>
<feature type="domain" description="HTH lacI-type" evidence="4">
    <location>
        <begin position="5"/>
        <end position="59"/>
    </location>
</feature>
<dbReference type="CDD" id="cd06307">
    <property type="entry name" value="PBP1_sugar_binding"/>
    <property type="match status" value="1"/>
</dbReference>
<evidence type="ECO:0000313" key="6">
    <source>
        <dbReference type="Proteomes" id="UP001368500"/>
    </source>
</evidence>
<dbReference type="RefSeq" id="WP_341375216.1">
    <property type="nucleotide sequence ID" value="NZ_JBBUTF010000014.1"/>
</dbReference>
<proteinExistence type="predicted"/>
<evidence type="ECO:0000256" key="3">
    <source>
        <dbReference type="ARBA" id="ARBA00023163"/>
    </source>
</evidence>
<dbReference type="SUPFAM" id="SSF53822">
    <property type="entry name" value="Periplasmic binding protein-like I"/>
    <property type="match status" value="1"/>
</dbReference>
<protein>
    <submittedName>
        <fullName evidence="5">LacI family DNA-binding transcriptional regulator</fullName>
    </submittedName>
</protein>
<name>A0ABU9BER4_9BURK</name>
<dbReference type="InterPro" id="IPR010982">
    <property type="entry name" value="Lambda_DNA-bd_dom_sf"/>
</dbReference>
<keyword evidence="1" id="KW-0805">Transcription regulation</keyword>
<comment type="caution">
    <text evidence="5">The sequence shown here is derived from an EMBL/GenBank/DDBJ whole genome shotgun (WGS) entry which is preliminary data.</text>
</comment>
<evidence type="ECO:0000259" key="4">
    <source>
        <dbReference type="PROSITE" id="PS50932"/>
    </source>
</evidence>
<dbReference type="Pfam" id="PF13407">
    <property type="entry name" value="Peripla_BP_4"/>
    <property type="match status" value="1"/>
</dbReference>
<dbReference type="EMBL" id="JBBUTF010000014">
    <property type="protein sequence ID" value="MEK8027437.1"/>
    <property type="molecule type" value="Genomic_DNA"/>
</dbReference>
<dbReference type="SMART" id="SM00354">
    <property type="entry name" value="HTH_LACI"/>
    <property type="match status" value="1"/>
</dbReference>
<dbReference type="PROSITE" id="PS50932">
    <property type="entry name" value="HTH_LACI_2"/>
    <property type="match status" value="1"/>
</dbReference>
<dbReference type="Proteomes" id="UP001368500">
    <property type="component" value="Unassembled WGS sequence"/>
</dbReference>
<dbReference type="PROSITE" id="PS00356">
    <property type="entry name" value="HTH_LACI_1"/>
    <property type="match status" value="1"/>
</dbReference>
<dbReference type="Gene3D" id="3.40.50.2300">
    <property type="match status" value="2"/>
</dbReference>
<dbReference type="InterPro" id="IPR000843">
    <property type="entry name" value="HTH_LacI"/>
</dbReference>
<dbReference type="Pfam" id="PF00356">
    <property type="entry name" value="LacI"/>
    <property type="match status" value="1"/>
</dbReference>
<dbReference type="InterPro" id="IPR028082">
    <property type="entry name" value="Peripla_BP_I"/>
</dbReference>
<sequence length="344" mass="37125">MSRRPTLADVAREAGVSSATVDRVLNGRLPVRAGTTQRVIAAAERIGYHAAALMRERQHEGGVRRTLAFCLQKRSDPFYCALAEALQSACESRHPTPCIARISFQDALEPAAIADQLREAARAADAVAVVAVDHPHVNAAIAELQAQGKPVFTLLSDLSAPERAGYVGVDARHSGRTVAWLLSRLAAPGPFAVFLGSHRYLGQEAAEGAFRSWLREHAPQRVVLDTQVNLEDERLAYEALQSLLAREPGLAGLYVAGGGVPGIVRALREHPTHVVSACTELMPDRRAAMIDGVLDLVLVSPRERIATTAVARMLEAVQCAAEGRPWPVAQSFTQPFELHTPENL</sequence>
<evidence type="ECO:0000313" key="5">
    <source>
        <dbReference type="EMBL" id="MEK8027437.1"/>
    </source>
</evidence>
<keyword evidence="2 5" id="KW-0238">DNA-binding</keyword>
<dbReference type="PANTHER" id="PTHR30146:SF152">
    <property type="entry name" value="TRANSCRIPTIONAL REGULATORY PROTEIN"/>
    <property type="match status" value="1"/>
</dbReference>
<dbReference type="CDD" id="cd01392">
    <property type="entry name" value="HTH_LacI"/>
    <property type="match status" value="1"/>
</dbReference>
<accession>A0ABU9BER4</accession>
<gene>
    <name evidence="5" type="ORF">AACH11_15850</name>
</gene>
<dbReference type="PRINTS" id="PR00036">
    <property type="entry name" value="HTHLACI"/>
</dbReference>